<proteinExistence type="predicted"/>
<evidence type="ECO:0000313" key="2">
    <source>
        <dbReference type="Proteomes" id="UP001225356"/>
    </source>
</evidence>
<gene>
    <name evidence="1" type="ORF">J2853_005455</name>
</gene>
<organism evidence="1 2">
    <name type="scientific">Streptosporangium lutulentum</name>
    <dbReference type="NCBI Taxonomy" id="1461250"/>
    <lineage>
        <taxon>Bacteria</taxon>
        <taxon>Bacillati</taxon>
        <taxon>Actinomycetota</taxon>
        <taxon>Actinomycetes</taxon>
        <taxon>Streptosporangiales</taxon>
        <taxon>Streptosporangiaceae</taxon>
        <taxon>Streptosporangium</taxon>
    </lineage>
</organism>
<keyword evidence="2" id="KW-1185">Reference proteome</keyword>
<accession>A0ABT9QJJ2</accession>
<name>A0ABT9QJJ2_9ACTN</name>
<dbReference type="Proteomes" id="UP001225356">
    <property type="component" value="Unassembled WGS sequence"/>
</dbReference>
<comment type="caution">
    <text evidence="1">The sequence shown here is derived from an EMBL/GenBank/DDBJ whole genome shotgun (WGS) entry which is preliminary data.</text>
</comment>
<evidence type="ECO:0000313" key="1">
    <source>
        <dbReference type="EMBL" id="MDP9846244.1"/>
    </source>
</evidence>
<dbReference type="RefSeq" id="WP_307562566.1">
    <property type="nucleotide sequence ID" value="NZ_JAUSQU010000001.1"/>
</dbReference>
<protein>
    <submittedName>
        <fullName evidence="1">Uncharacterized protein</fullName>
    </submittedName>
</protein>
<dbReference type="EMBL" id="JAUSQU010000001">
    <property type="protein sequence ID" value="MDP9846244.1"/>
    <property type="molecule type" value="Genomic_DNA"/>
</dbReference>
<reference evidence="1 2" key="1">
    <citation type="submission" date="2023-07" db="EMBL/GenBank/DDBJ databases">
        <title>Sequencing the genomes of 1000 actinobacteria strains.</title>
        <authorList>
            <person name="Klenk H.-P."/>
        </authorList>
    </citation>
    <scope>NUCLEOTIDE SEQUENCE [LARGE SCALE GENOMIC DNA]</scope>
    <source>
        <strain evidence="1 2">DSM 46740</strain>
    </source>
</reference>
<sequence>MHGTSSGGPHPPPTQFIETVSAFPDALFTFPLPAVFGCRPVVVSGEVESDGDETEAASFTGRAAIPGHGGTPVAVVVSPQVVIARFVSLVDGALFSGPPLWCLAS</sequence>